<protein>
    <recommendedName>
        <fullName evidence="3 6">Glucosylceramidase</fullName>
        <ecNumber evidence="3 6">3.2.1.45</ecNumber>
    </recommendedName>
</protein>
<evidence type="ECO:0000313" key="11">
    <source>
        <dbReference type="Proteomes" id="UP000625711"/>
    </source>
</evidence>
<feature type="domain" description="Glycosyl hydrolase family 30 beta sandwich" evidence="9">
    <location>
        <begin position="439"/>
        <end position="499"/>
    </location>
</feature>
<accession>A0A834ITE3</accession>
<keyword evidence="5 6" id="KW-0378">Hydrolase</keyword>
<dbReference type="EC" id="3.2.1.45" evidence="3 6"/>
<dbReference type="PANTHER" id="PTHR11069:SF23">
    <property type="entry name" value="LYSOSOMAL ACID GLUCOSYLCERAMIDASE"/>
    <property type="match status" value="1"/>
</dbReference>
<dbReference type="OrthoDB" id="2160638at2759"/>
<dbReference type="AlphaFoldDB" id="A0A834ITE3"/>
<evidence type="ECO:0000256" key="6">
    <source>
        <dbReference type="RuleBase" id="RU361188"/>
    </source>
</evidence>
<comment type="catalytic activity">
    <reaction evidence="1">
        <text>a beta-D-glucosyl-(1&lt;-&gt;1')-N-acylsphing-4-enine + H2O = an N-acylsphing-4-enine + D-glucose</text>
        <dbReference type="Rhea" id="RHEA:13269"/>
        <dbReference type="ChEBI" id="CHEBI:4167"/>
        <dbReference type="ChEBI" id="CHEBI:15377"/>
        <dbReference type="ChEBI" id="CHEBI:22801"/>
        <dbReference type="ChEBI" id="CHEBI:52639"/>
        <dbReference type="EC" id="3.2.1.45"/>
    </reaction>
    <physiologicalReaction direction="left-to-right" evidence="1">
        <dbReference type="Rhea" id="RHEA:13270"/>
    </physiologicalReaction>
</comment>
<dbReference type="InterPro" id="IPR017853">
    <property type="entry name" value="GH"/>
</dbReference>
<sequence>MLLFYAILFIIPSLIYGQYECNVRETEYGRVCVCNSTYCDIVPPLETLLSGHYQLYSTSKSSPGFSSVTGSFPTESSSSATVTITVGNVSDTLQTIIGFGGAFTDSFGINLLSLPDDVQQKLLYSYFGQNGIQYNLGRVPIGGTDFSTRPYTYSDDDLDTFELQSEDYSYKIPVIQKALGFNSNIRLFASPWSSPASTKTSNSITISGELKDEYSQWWADYHIKFLKAYEENNITFWGLTTQNEAFDGFLSVNIPNIKYTAARMVTWIKDFLGPTIRNSSYSDLKIITHDDNRAVLPYLNWFVLSDDDALNYIDGIGLHWYSDILIPPSSIEFAKSDKKDLFILGTEACNGYIRILGIHAVELGSWLRGMNYLNNILDDLSYNVTGWTDWNLALDESGGPTYIDNNVDAPIIVNSSSGEFYKQPMFYVMGHFSKFVVPDSARVVSSASNDKVKSMVFKRPDGKIVVTISNASANDITVEIDIEGVSGVINIAGHSVNTFLYKA</sequence>
<organism evidence="10 11">
    <name type="scientific">Rhynchophorus ferrugineus</name>
    <name type="common">Red palm weevil</name>
    <name type="synonym">Curculio ferrugineus</name>
    <dbReference type="NCBI Taxonomy" id="354439"/>
    <lineage>
        <taxon>Eukaryota</taxon>
        <taxon>Metazoa</taxon>
        <taxon>Ecdysozoa</taxon>
        <taxon>Arthropoda</taxon>
        <taxon>Hexapoda</taxon>
        <taxon>Insecta</taxon>
        <taxon>Pterygota</taxon>
        <taxon>Neoptera</taxon>
        <taxon>Endopterygota</taxon>
        <taxon>Coleoptera</taxon>
        <taxon>Polyphaga</taxon>
        <taxon>Cucujiformia</taxon>
        <taxon>Curculionidae</taxon>
        <taxon>Dryophthorinae</taxon>
        <taxon>Rhynchophorus</taxon>
    </lineage>
</organism>
<keyword evidence="6" id="KW-0326">Glycosidase</keyword>
<comment type="caution">
    <text evidence="10">The sequence shown here is derived from an EMBL/GenBank/DDBJ whole genome shotgun (WGS) entry which is preliminary data.</text>
</comment>
<dbReference type="Gene3D" id="3.20.20.80">
    <property type="entry name" value="Glycosidases"/>
    <property type="match status" value="1"/>
</dbReference>
<evidence type="ECO:0000256" key="1">
    <source>
        <dbReference type="ARBA" id="ARBA00001013"/>
    </source>
</evidence>
<dbReference type="InterPro" id="IPR001139">
    <property type="entry name" value="Glyco_hydro_30"/>
</dbReference>
<evidence type="ECO:0000256" key="5">
    <source>
        <dbReference type="ARBA" id="ARBA00022801"/>
    </source>
</evidence>
<keyword evidence="6" id="KW-0443">Lipid metabolism</keyword>
<dbReference type="GO" id="GO:0004348">
    <property type="term" value="F:glucosylceramidase activity"/>
    <property type="evidence" value="ECO:0007669"/>
    <property type="project" value="UniProtKB-EC"/>
</dbReference>
<dbReference type="InterPro" id="IPR033452">
    <property type="entry name" value="GH30_C"/>
</dbReference>
<keyword evidence="6" id="KW-0746">Sphingolipid metabolism</keyword>
<reference evidence="10" key="1">
    <citation type="submission" date="2020-08" db="EMBL/GenBank/DDBJ databases">
        <title>Genome sequencing and assembly of the red palm weevil Rhynchophorus ferrugineus.</title>
        <authorList>
            <person name="Dias G.B."/>
            <person name="Bergman C.M."/>
            <person name="Manee M."/>
        </authorList>
    </citation>
    <scope>NUCLEOTIDE SEQUENCE</scope>
    <source>
        <strain evidence="10">AA-2017</strain>
        <tissue evidence="10">Whole larva</tissue>
    </source>
</reference>
<dbReference type="GO" id="GO:0006680">
    <property type="term" value="P:glucosylceramide catabolic process"/>
    <property type="evidence" value="ECO:0007669"/>
    <property type="project" value="TreeGrafter"/>
</dbReference>
<feature type="domain" description="Glycosyl hydrolase family 30 TIM-barrel" evidence="8">
    <location>
        <begin position="96"/>
        <end position="436"/>
    </location>
</feature>
<evidence type="ECO:0000259" key="8">
    <source>
        <dbReference type="Pfam" id="PF02055"/>
    </source>
</evidence>
<evidence type="ECO:0000256" key="3">
    <source>
        <dbReference type="ARBA" id="ARBA00012658"/>
    </source>
</evidence>
<gene>
    <name evidence="10" type="ORF">GWI33_003166</name>
</gene>
<evidence type="ECO:0000259" key="9">
    <source>
        <dbReference type="Pfam" id="PF17189"/>
    </source>
</evidence>
<dbReference type="PANTHER" id="PTHR11069">
    <property type="entry name" value="GLUCOSYLCERAMIDASE"/>
    <property type="match status" value="1"/>
</dbReference>
<evidence type="ECO:0000256" key="4">
    <source>
        <dbReference type="ARBA" id="ARBA00022729"/>
    </source>
</evidence>
<keyword evidence="11" id="KW-1185">Reference proteome</keyword>
<feature type="signal peptide" evidence="7">
    <location>
        <begin position="1"/>
        <end position="17"/>
    </location>
</feature>
<dbReference type="EMBL" id="JAACXV010000018">
    <property type="protein sequence ID" value="KAF7286899.1"/>
    <property type="molecule type" value="Genomic_DNA"/>
</dbReference>
<dbReference type="Pfam" id="PF17189">
    <property type="entry name" value="Glyco_hydro_30C"/>
    <property type="match status" value="1"/>
</dbReference>
<dbReference type="SUPFAM" id="SSF51445">
    <property type="entry name" value="(Trans)glycosidases"/>
    <property type="match status" value="1"/>
</dbReference>
<keyword evidence="4 7" id="KW-0732">Signal</keyword>
<dbReference type="InterPro" id="IPR033453">
    <property type="entry name" value="Glyco_hydro_30_TIM-barrel"/>
</dbReference>
<name>A0A834ITE3_RHYFE</name>
<evidence type="ECO:0000256" key="7">
    <source>
        <dbReference type="SAM" id="SignalP"/>
    </source>
</evidence>
<comment type="similarity">
    <text evidence="2 6">Belongs to the glycosyl hydrolase 30 family.</text>
</comment>
<feature type="chain" id="PRO_5032735871" description="Glucosylceramidase" evidence="7">
    <location>
        <begin position="18"/>
        <end position="503"/>
    </location>
</feature>
<dbReference type="Pfam" id="PF02055">
    <property type="entry name" value="Glyco_hydro_30"/>
    <property type="match status" value="1"/>
</dbReference>
<dbReference type="PRINTS" id="PR00843">
    <property type="entry name" value="GLHYDRLASE30"/>
</dbReference>
<dbReference type="GO" id="GO:0016020">
    <property type="term" value="C:membrane"/>
    <property type="evidence" value="ECO:0007669"/>
    <property type="project" value="GOC"/>
</dbReference>
<evidence type="ECO:0000256" key="2">
    <source>
        <dbReference type="ARBA" id="ARBA00005382"/>
    </source>
</evidence>
<dbReference type="Proteomes" id="UP000625711">
    <property type="component" value="Unassembled WGS sequence"/>
</dbReference>
<evidence type="ECO:0000313" key="10">
    <source>
        <dbReference type="EMBL" id="KAF7286899.1"/>
    </source>
</evidence>
<proteinExistence type="inferred from homology"/>